<comment type="caution">
    <text evidence="3">The sequence shown here is derived from an EMBL/GenBank/DDBJ whole genome shotgun (WGS) entry which is preliminary data.</text>
</comment>
<keyword evidence="4" id="KW-1185">Reference proteome</keyword>
<proteinExistence type="predicted"/>
<name>A0ABN9XGI5_9DINO</name>
<feature type="transmembrane region" description="Helical" evidence="2">
    <location>
        <begin position="39"/>
        <end position="59"/>
    </location>
</feature>
<reference evidence="3" key="1">
    <citation type="submission" date="2023-10" db="EMBL/GenBank/DDBJ databases">
        <authorList>
            <person name="Chen Y."/>
            <person name="Shah S."/>
            <person name="Dougan E. K."/>
            <person name="Thang M."/>
            <person name="Chan C."/>
        </authorList>
    </citation>
    <scope>NUCLEOTIDE SEQUENCE [LARGE SCALE GENOMIC DNA]</scope>
</reference>
<keyword evidence="2" id="KW-1133">Transmembrane helix</keyword>
<feature type="region of interest" description="Disordered" evidence="1">
    <location>
        <begin position="270"/>
        <end position="296"/>
    </location>
</feature>
<feature type="region of interest" description="Disordered" evidence="1">
    <location>
        <begin position="1231"/>
        <end position="1286"/>
    </location>
</feature>
<evidence type="ECO:0000313" key="4">
    <source>
        <dbReference type="Proteomes" id="UP001189429"/>
    </source>
</evidence>
<feature type="compositionally biased region" description="Basic and acidic residues" evidence="1">
    <location>
        <begin position="1255"/>
        <end position="1286"/>
    </location>
</feature>
<keyword evidence="2" id="KW-0472">Membrane</keyword>
<evidence type="ECO:0000313" key="3">
    <source>
        <dbReference type="EMBL" id="CAK0898804.1"/>
    </source>
</evidence>
<keyword evidence="2" id="KW-0812">Transmembrane</keyword>
<gene>
    <name evidence="3" type="ORF">PCOR1329_LOCUS76499</name>
</gene>
<organism evidence="3 4">
    <name type="scientific">Prorocentrum cordatum</name>
    <dbReference type="NCBI Taxonomy" id="2364126"/>
    <lineage>
        <taxon>Eukaryota</taxon>
        <taxon>Sar</taxon>
        <taxon>Alveolata</taxon>
        <taxon>Dinophyceae</taxon>
        <taxon>Prorocentrales</taxon>
        <taxon>Prorocentraceae</taxon>
        <taxon>Prorocentrum</taxon>
    </lineage>
</organism>
<accession>A0ABN9XGI5</accession>
<dbReference type="Proteomes" id="UP001189429">
    <property type="component" value="Unassembled WGS sequence"/>
</dbReference>
<feature type="region of interest" description="Disordered" evidence="1">
    <location>
        <begin position="232"/>
        <end position="254"/>
    </location>
</feature>
<sequence length="1286" mass="140215">MVCLTIRCKRRPTLQRDVCQVPCRIIMLTMLRFLDRGTVTRKVTLLIVLMVFVLTPPFVDAATSNQIMTEFDPAICRVAQVQRIVGQVKLMKEVMVKFSASWPPLAGISEEHSYGQSCNLLVGDCTNVLSSIVGHEFTQEQKAELEAAGAELEAAAPGVGCWRDWLPAAAFGGPPAAGEAERYAGLEEEELGLRLELARARRRVQAAEKSGKQLKKLARQLQESEAALAALAERPPGGPPPAAPAPDAGAPGGGAELARLEQQARELERQLQEAERGGGSAGAAAHLSPEQAEELRRLEQERDGLLKRVEQKDAECHALRRRQVEDERLRAGAEGASQRLVGLLQVSLELDWSARASGGSGSDWKARCGWASSRFTPAVAQQQAAARREAEEDTEVPARAMECEACGEREARTPCPAPEGRGGMANVDLLTPLPGQMFAVFFGVDAWAMNVEDVYVEDTARYNEVVGIKGPGKRQRGLEAVDLAQLDRRIQRRGFLDLMASSPRLLSGRGGWRMRALEVDGDSLGERHKDWKEVRRESTFHASRLRASAESFECFGCYDQVNMPCLVVNGVTTRRARTLREARSAPDARPSDGMADVHSGAATLEGAAAPDLRVYDGKALEETALEGGAQRGKLAKPQGGGLDEDDLGAASAGTSADGNRGAIEFEKEAAAELVAPVIAKPVAAPSQEEAARVLLRGHLSYDAEETYTAVAPYVLGAEDRLIIEVRQKSTMRYTDEFNKLNERLGEIKPFWDKKLSQNKETYRQFILDLGRRGMTRWTTASPSSTQGLSRIECESDFSEDPECTVTLGIGDVENCFHRLRLPDGMNRRFALHPTPAKYTPLRGSLCSEVILNKVHQLGPDRRASDYTAPIVLSKGAGVRYALCADNLDAVGSAHELKGGGGETLGCALDGHRLETQVTEKRRWRIDGAFRWALRRRRLSGKQLERLVGHATFVSLLGLMALSAFNACYAFIHRYGDAAAEVRLTARQELQAFIGLLPLVRAPWDLPWCETAQCASLAQPPVEVQSTKRSLKVAVPALPIQLLAPKLEDPSVKEAFGKALLSDGLEEADADLGSGEAAGAAQGSGSDDLDDATRGRCACRRAETLVSACHAMGQLKTLLESYADQGSWRAVKGWPHLCPGRSRHPKPFCAWAAVQLGLLARGIYEAGAALLGFMCSQGLPELLSNWRGHFVPPGNGDSRHWCQLRAPEKQVLLADMAVDATLVPMLVPHQPRHSVASHDRLRNPRGLPELMKGRWRKLESAARHEMRARGSGDREAERPDPKPRHAV</sequence>
<feature type="region of interest" description="Disordered" evidence="1">
    <location>
        <begin position="626"/>
        <end position="658"/>
    </location>
</feature>
<dbReference type="EMBL" id="CAUYUJ010020505">
    <property type="protein sequence ID" value="CAK0898804.1"/>
    <property type="molecule type" value="Genomic_DNA"/>
</dbReference>
<evidence type="ECO:0000256" key="2">
    <source>
        <dbReference type="SAM" id="Phobius"/>
    </source>
</evidence>
<evidence type="ECO:0000256" key="1">
    <source>
        <dbReference type="SAM" id="MobiDB-lite"/>
    </source>
</evidence>
<protein>
    <submittedName>
        <fullName evidence="3">Uncharacterized protein</fullName>
    </submittedName>
</protein>